<dbReference type="EMBL" id="SPHZ02000006">
    <property type="protein sequence ID" value="KAF0912182.1"/>
    <property type="molecule type" value="Genomic_DNA"/>
</dbReference>
<evidence type="ECO:0000256" key="1">
    <source>
        <dbReference type="SAM" id="MobiDB-lite"/>
    </source>
</evidence>
<name>A0A6G1DIZ9_9ORYZ</name>
<sequence>MVTLTTTPTPTPPPSESTATSDRKPPSPPPSSAALPDAAPKKRKLEEVGFQLSPYYNIRAAVANLRGRFLQLCEGTDTQNAALEILKEIKVFLELSKKMWLDLSAAAGPVKRTDERASGDAKNMSAGKIPPGDQAASFMHSTGEKIPLNPVEIKCDSEPSVTDYTKKSGQRLQGSYIIGGSPIGWNFLMWPGSSTSYNGLTRSDWLARQAK</sequence>
<dbReference type="OrthoDB" id="672903at2759"/>
<protein>
    <submittedName>
        <fullName evidence="2">Uncharacterized protein</fullName>
    </submittedName>
</protein>
<dbReference type="AlphaFoldDB" id="A0A6G1DIZ9"/>
<dbReference type="Proteomes" id="UP000479710">
    <property type="component" value="Unassembled WGS sequence"/>
</dbReference>
<accession>A0A6G1DIZ9</accession>
<proteinExistence type="predicted"/>
<feature type="region of interest" description="Disordered" evidence="1">
    <location>
        <begin position="1"/>
        <end position="42"/>
    </location>
</feature>
<organism evidence="2 3">
    <name type="scientific">Oryza meyeriana var. granulata</name>
    <dbReference type="NCBI Taxonomy" id="110450"/>
    <lineage>
        <taxon>Eukaryota</taxon>
        <taxon>Viridiplantae</taxon>
        <taxon>Streptophyta</taxon>
        <taxon>Embryophyta</taxon>
        <taxon>Tracheophyta</taxon>
        <taxon>Spermatophyta</taxon>
        <taxon>Magnoliopsida</taxon>
        <taxon>Liliopsida</taxon>
        <taxon>Poales</taxon>
        <taxon>Poaceae</taxon>
        <taxon>BOP clade</taxon>
        <taxon>Oryzoideae</taxon>
        <taxon>Oryzeae</taxon>
        <taxon>Oryzinae</taxon>
        <taxon>Oryza</taxon>
        <taxon>Oryza meyeriana</taxon>
    </lineage>
</organism>
<reference evidence="2 3" key="1">
    <citation type="submission" date="2019-11" db="EMBL/GenBank/DDBJ databases">
        <title>Whole genome sequence of Oryza granulata.</title>
        <authorList>
            <person name="Li W."/>
        </authorList>
    </citation>
    <scope>NUCLEOTIDE SEQUENCE [LARGE SCALE GENOMIC DNA]</scope>
    <source>
        <strain evidence="3">cv. Menghai</strain>
        <tissue evidence="2">Leaf</tissue>
    </source>
</reference>
<evidence type="ECO:0000313" key="2">
    <source>
        <dbReference type="EMBL" id="KAF0912182.1"/>
    </source>
</evidence>
<keyword evidence="3" id="KW-1185">Reference proteome</keyword>
<gene>
    <name evidence="2" type="ORF">E2562_013064</name>
</gene>
<comment type="caution">
    <text evidence="2">The sequence shown here is derived from an EMBL/GenBank/DDBJ whole genome shotgun (WGS) entry which is preliminary data.</text>
</comment>
<dbReference type="PANTHER" id="PTHR35459:SF2">
    <property type="entry name" value="T1N6.14 PROTEIN"/>
    <property type="match status" value="1"/>
</dbReference>
<dbReference type="PANTHER" id="PTHR35459">
    <property type="entry name" value="T1N6.14 PROTEIN"/>
    <property type="match status" value="1"/>
</dbReference>
<evidence type="ECO:0000313" key="3">
    <source>
        <dbReference type="Proteomes" id="UP000479710"/>
    </source>
</evidence>